<evidence type="ECO:0000259" key="2">
    <source>
        <dbReference type="Pfam" id="PF03749"/>
    </source>
</evidence>
<dbReference type="InterPro" id="IPR040452">
    <property type="entry name" value="SfsA_C"/>
</dbReference>
<dbReference type="AlphaFoldDB" id="A0A0U3H2V9"/>
<dbReference type="GO" id="GO:0003677">
    <property type="term" value="F:DNA binding"/>
    <property type="evidence" value="ECO:0007669"/>
    <property type="project" value="InterPro"/>
</dbReference>
<dbReference type="PaxDb" id="1435377-SUSAZ_01950"/>
<feature type="domain" description="SfsA N-terminal OB" evidence="3">
    <location>
        <begin position="22"/>
        <end position="80"/>
    </location>
</feature>
<dbReference type="HAMAP" id="MF_00095">
    <property type="entry name" value="SfsA"/>
    <property type="match status" value="1"/>
</dbReference>
<evidence type="ECO:0000313" key="7">
    <source>
        <dbReference type="Proteomes" id="UP000065473"/>
    </source>
</evidence>
<dbReference type="OrthoDB" id="34139at2157"/>
<dbReference type="InterPro" id="IPR005224">
    <property type="entry name" value="SfsA"/>
</dbReference>
<dbReference type="PANTHER" id="PTHR30545">
    <property type="entry name" value="SUGAR FERMENTATION STIMULATION PROTEIN A"/>
    <property type="match status" value="1"/>
</dbReference>
<dbReference type="PANTHER" id="PTHR30545:SF2">
    <property type="entry name" value="SUGAR FERMENTATION STIMULATION PROTEIN A"/>
    <property type="match status" value="1"/>
</dbReference>
<dbReference type="CDD" id="cd22357">
    <property type="entry name" value="SfsA-like"/>
    <property type="match status" value="1"/>
</dbReference>
<dbReference type="InterPro" id="IPR041465">
    <property type="entry name" value="SfsA_N"/>
</dbReference>
<dbReference type="Pfam" id="PF17746">
    <property type="entry name" value="SfsA_N"/>
    <property type="match status" value="1"/>
</dbReference>
<protein>
    <recommendedName>
        <fullName evidence="1">Sugar fermentation stimulation protein homolog</fullName>
    </recommendedName>
</protein>
<accession>A0A0U3H2V9</accession>
<dbReference type="STRING" id="1435377.SUSAZ_01950"/>
<dbReference type="NCBIfam" id="TIGR00230">
    <property type="entry name" value="sfsA"/>
    <property type="match status" value="1"/>
</dbReference>
<dbReference type="SMR" id="A0A0U3H2V9"/>
<sequence>MTTSSFVVYDFDTPLFEDIVKERINRFVVITQSGKLCHLHDPGRLKELIYPGNRILIREHKGRKTNYMVLAAHSGTGWVVTDSSIHNKIARNFLPSDVKSEVKVNNSRLDFYYDNTFVEVKGCSLVVDGKALFPDAPTERGKRHLEELIKLKMQGYRSLILILVMRDDAICFSPNWKTDKKFSMAFKNAVEEGVEVTIKLLKLIDNKIWYIKDIQLCPDAFNYSH</sequence>
<proteinExistence type="inferred from homology"/>
<dbReference type="Proteomes" id="UP000060043">
    <property type="component" value="Chromosome"/>
</dbReference>
<evidence type="ECO:0000259" key="3">
    <source>
        <dbReference type="Pfam" id="PF17746"/>
    </source>
</evidence>
<dbReference type="Pfam" id="PF03749">
    <property type="entry name" value="SfsA"/>
    <property type="match status" value="1"/>
</dbReference>
<dbReference type="RefSeq" id="WP_015385406.1">
    <property type="nucleotide sequence ID" value="NZ_BHWZ01000001.1"/>
</dbReference>
<reference evidence="6 7" key="1">
    <citation type="submission" date="2015-12" db="EMBL/GenBank/DDBJ databases">
        <title>A stable core within a dynamic pangenome in Sulfolobus acidocaldarius.</title>
        <authorList>
            <person name="Anderson R."/>
            <person name="Kouris A."/>
            <person name="Seward C."/>
            <person name="Campbell K."/>
            <person name="Whitaker R."/>
        </authorList>
    </citation>
    <scope>NUCLEOTIDE SEQUENCE [LARGE SCALE GENOMIC DNA]</scope>
    <source>
        <strain evidence="4 7">GG12-C01-09</strain>
        <strain evidence="5 6">NG05B_CO5_07</strain>
    </source>
</reference>
<dbReference type="Proteomes" id="UP000065473">
    <property type="component" value="Chromosome"/>
</dbReference>
<dbReference type="Gene3D" id="2.40.50.580">
    <property type="match status" value="1"/>
</dbReference>
<organism evidence="4 7">
    <name type="scientific">Sulfolobus acidocaldarius</name>
    <dbReference type="NCBI Taxonomy" id="2285"/>
    <lineage>
        <taxon>Archaea</taxon>
        <taxon>Thermoproteota</taxon>
        <taxon>Thermoprotei</taxon>
        <taxon>Sulfolobales</taxon>
        <taxon>Sulfolobaceae</taxon>
        <taxon>Sulfolobus</taxon>
    </lineage>
</organism>
<feature type="domain" description="Sugar fermentation stimulation protein C-terminal" evidence="2">
    <location>
        <begin position="96"/>
        <end position="198"/>
    </location>
</feature>
<dbReference type="GeneID" id="78440730"/>
<evidence type="ECO:0000313" key="6">
    <source>
        <dbReference type="Proteomes" id="UP000060043"/>
    </source>
</evidence>
<dbReference type="GeneID" id="14550909"/>
<name>A0A0U3H2V9_9CREN</name>
<dbReference type="EMBL" id="CP013694">
    <property type="protein sequence ID" value="ALU29247.1"/>
    <property type="molecule type" value="Genomic_DNA"/>
</dbReference>
<evidence type="ECO:0000256" key="1">
    <source>
        <dbReference type="HAMAP-Rule" id="MF_00095"/>
    </source>
</evidence>
<comment type="similarity">
    <text evidence="1">Belongs to the SfsA family.</text>
</comment>
<evidence type="ECO:0000313" key="5">
    <source>
        <dbReference type="EMBL" id="ALU31976.1"/>
    </source>
</evidence>
<evidence type="ECO:0000313" key="4">
    <source>
        <dbReference type="EMBL" id="ALU29247.1"/>
    </source>
</evidence>
<dbReference type="Gene3D" id="3.40.1350.60">
    <property type="match status" value="1"/>
</dbReference>
<dbReference type="EMBL" id="CP013695">
    <property type="protein sequence ID" value="ALU31976.1"/>
    <property type="molecule type" value="Genomic_DNA"/>
</dbReference>
<gene>
    <name evidence="1" type="primary">sfsA</name>
    <name evidence="4" type="ORF">ATY89_04385</name>
    <name evidence="5" type="ORF">ATZ20_07410</name>
</gene>